<dbReference type="InterPro" id="IPR038482">
    <property type="entry name" value="Tp34-type_sf"/>
</dbReference>
<dbReference type="OrthoDB" id="156174at2157"/>
<gene>
    <name evidence="2" type="ORF">SAMN04488063_0624</name>
</gene>
<evidence type="ECO:0000313" key="2">
    <source>
        <dbReference type="EMBL" id="SFF87715.1"/>
    </source>
</evidence>
<name>A0A1I2M863_9EURY</name>
<dbReference type="RefSeq" id="WP_092888227.1">
    <property type="nucleotide sequence ID" value="NZ_FOOQ01000001.1"/>
</dbReference>
<keyword evidence="3" id="KW-1185">Reference proteome</keyword>
<dbReference type="Proteomes" id="UP000198876">
    <property type="component" value="Unassembled WGS sequence"/>
</dbReference>
<accession>A0A1I2M863</accession>
<organism evidence="2 3">
    <name type="scientific">Halopelagius inordinatus</name>
    <dbReference type="NCBI Taxonomy" id="553467"/>
    <lineage>
        <taxon>Archaea</taxon>
        <taxon>Methanobacteriati</taxon>
        <taxon>Methanobacteriota</taxon>
        <taxon>Stenosarchaea group</taxon>
        <taxon>Halobacteria</taxon>
        <taxon>Halobacteriales</taxon>
        <taxon>Haloferacaceae</taxon>
    </lineage>
</organism>
<dbReference type="Gene3D" id="2.60.40.2480">
    <property type="entry name" value="Periplasmic metal-binding protein Tp34-type"/>
    <property type="match status" value="1"/>
</dbReference>
<feature type="domain" description="DUF7350" evidence="1">
    <location>
        <begin position="96"/>
        <end position="168"/>
    </location>
</feature>
<feature type="domain" description="DUF7350" evidence="1">
    <location>
        <begin position="234"/>
        <end position="351"/>
    </location>
</feature>
<evidence type="ECO:0000259" key="1">
    <source>
        <dbReference type="Pfam" id="PF24041"/>
    </source>
</evidence>
<dbReference type="PROSITE" id="PS51257">
    <property type="entry name" value="PROKAR_LIPOPROTEIN"/>
    <property type="match status" value="1"/>
</dbReference>
<dbReference type="AlphaFoldDB" id="A0A1I2M863"/>
<proteinExistence type="predicted"/>
<dbReference type="EMBL" id="FOOQ01000001">
    <property type="protein sequence ID" value="SFF87715.1"/>
    <property type="molecule type" value="Genomic_DNA"/>
</dbReference>
<evidence type="ECO:0000313" key="3">
    <source>
        <dbReference type="Proteomes" id="UP000198876"/>
    </source>
</evidence>
<dbReference type="InterPro" id="IPR055774">
    <property type="entry name" value="DUF7350"/>
</dbReference>
<dbReference type="Pfam" id="PF24041">
    <property type="entry name" value="DUF7350"/>
    <property type="match status" value="2"/>
</dbReference>
<protein>
    <submittedName>
        <fullName evidence="2">Fe2+ transport protein</fullName>
    </submittedName>
</protein>
<sequence length="352" mass="37378">MQRRRVLGGFGAAALGSLSGCLGGAASLFETTQSDEPPLVENRPDAVYVPTHVEGMEMVGTTDVDDVRVGVMYSYPHRFWVVENEGGEFVTTQTPVEASDAVHLMATPWDPATGTVVPNAGLSLEIVREGSLVSEEVIYPMLSQRMGFHYGANFPLDGDGTYEIRVSVGGTDIARYGSLDGKFGDGASGSIEFEFEERELNDIPYRLLEEKQGTRGALEPMRMEAIPTGTAPDPLPGTPLGRGASGDAAFVGSLVEADRFGDDPYLAVSARTPHSGLTIPGMALSADVGDGETYSGRLAPSLDAELGFHYGASVAGLAPDDEVNVSVDVPPQVGRHEGYEKAFLDMPPFELE</sequence>
<reference evidence="3" key="1">
    <citation type="submission" date="2016-10" db="EMBL/GenBank/DDBJ databases">
        <authorList>
            <person name="Varghese N."/>
            <person name="Submissions S."/>
        </authorList>
    </citation>
    <scope>NUCLEOTIDE SEQUENCE [LARGE SCALE GENOMIC DNA]</scope>
    <source>
        <strain evidence="3">CGMCC 1.7739</strain>
    </source>
</reference>